<dbReference type="Pfam" id="PF04255">
    <property type="entry name" value="DUF433"/>
    <property type="match status" value="1"/>
</dbReference>
<dbReference type="OrthoDB" id="9809515at2"/>
<protein>
    <submittedName>
        <fullName evidence="1">DUF433 domain-containing protein</fullName>
    </submittedName>
</protein>
<proteinExistence type="predicted"/>
<name>A0A5B8ULB8_9BACT</name>
<dbReference type="EMBL" id="CP042433">
    <property type="protein sequence ID" value="QEC56979.1"/>
    <property type="molecule type" value="Genomic_DNA"/>
</dbReference>
<evidence type="ECO:0000313" key="1">
    <source>
        <dbReference type="EMBL" id="QEC56979.1"/>
    </source>
</evidence>
<dbReference type="AlphaFoldDB" id="A0A5B8ULB8"/>
<evidence type="ECO:0000313" key="2">
    <source>
        <dbReference type="Proteomes" id="UP000321204"/>
    </source>
</evidence>
<dbReference type="InterPro" id="IPR036388">
    <property type="entry name" value="WH-like_DNA-bd_sf"/>
</dbReference>
<dbReference type="RefSeq" id="WP_146788787.1">
    <property type="nucleotide sequence ID" value="NZ_BAABIO010000003.1"/>
</dbReference>
<organism evidence="1 2">
    <name type="scientific">Flavisolibacter ginsenosidimutans</name>
    <dbReference type="NCBI Taxonomy" id="661481"/>
    <lineage>
        <taxon>Bacteria</taxon>
        <taxon>Pseudomonadati</taxon>
        <taxon>Bacteroidota</taxon>
        <taxon>Chitinophagia</taxon>
        <taxon>Chitinophagales</taxon>
        <taxon>Chitinophagaceae</taxon>
        <taxon>Flavisolibacter</taxon>
    </lineage>
</organism>
<dbReference type="InterPro" id="IPR007367">
    <property type="entry name" value="DUF433"/>
</dbReference>
<dbReference type="Proteomes" id="UP000321204">
    <property type="component" value="Chromosome"/>
</dbReference>
<dbReference type="SUPFAM" id="SSF46689">
    <property type="entry name" value="Homeodomain-like"/>
    <property type="match status" value="1"/>
</dbReference>
<sequence length="65" mass="7341">MNWRGYLDADPTILFGKLVVRNTRIPVDLLLEKMAAGDGFDDLLKAYPRLSREALQACLLFTASR</sequence>
<gene>
    <name evidence="1" type="ORF">FSB75_14080</name>
</gene>
<dbReference type="InterPro" id="IPR009057">
    <property type="entry name" value="Homeodomain-like_sf"/>
</dbReference>
<dbReference type="Gene3D" id="1.10.10.10">
    <property type="entry name" value="Winged helix-like DNA-binding domain superfamily/Winged helix DNA-binding domain"/>
    <property type="match status" value="1"/>
</dbReference>
<accession>A0A5B8ULB8</accession>
<reference evidence="1 2" key="1">
    <citation type="journal article" date="2015" name="Int. J. Syst. Evol. Microbiol.">
        <title>Flavisolibacter ginsenosidimutans sp. nov., with ginsenoside-converting activity isolated from soil used for cultivating ginseng.</title>
        <authorList>
            <person name="Zhao Y."/>
            <person name="Liu Q."/>
            <person name="Kang M.S."/>
            <person name="Jin F."/>
            <person name="Yu H."/>
            <person name="Im W.T."/>
        </authorList>
    </citation>
    <scope>NUCLEOTIDE SEQUENCE [LARGE SCALE GENOMIC DNA]</scope>
    <source>
        <strain evidence="1 2">Gsoil 636</strain>
    </source>
</reference>
<keyword evidence="2" id="KW-1185">Reference proteome</keyword>
<dbReference type="KEGG" id="fgg:FSB75_14080"/>